<feature type="compositionally biased region" description="Polar residues" evidence="1">
    <location>
        <begin position="113"/>
        <end position="123"/>
    </location>
</feature>
<protein>
    <submittedName>
        <fullName evidence="3">Uncharacterized protein</fullName>
    </submittedName>
</protein>
<feature type="region of interest" description="Disordered" evidence="1">
    <location>
        <begin position="179"/>
        <end position="331"/>
    </location>
</feature>
<feature type="compositionally biased region" description="Basic residues" evidence="1">
    <location>
        <begin position="622"/>
        <end position="631"/>
    </location>
</feature>
<sequence length="651" mass="68856">MFAGYPHGGQQQTTASGMPAGYSPYLAAASYQSRAPQQQILCSGVPPQQGFQPQVAGYPPWVTQQLCHPYAMQMCYSPAASMPMNNPYMNAVPGQLMDQHQQQQQPGCGFSKPCSSAQATRSTEPARLPARSGREAEEAPDSDDQALAEAKRQYDAALLRHQQRQGADKAISAKNGALSGLSNLPSLSGPVLSGTSSRQRERAGDDTASVVPNAAGKPRVCDSGDKLPTTQPPSKHTDDYLLRLLKGPRKGGACSPGQKLRTALPPRPAASHLSGRSSQASLEHFPAPATPQRAQRGANLAREVLQGGSAPSRPGISGYKAPADKGRRGRGLCTPEQVKTVIGDQEFHGLRSLMMKQLEQFTDQVWELHRSCHRQHQNALALGRPTGLAREPKAAAQPDEAREPGEPGVRGERPEHCPGWGGPPAGPYGMDPAMYRQACGGGAQQMMHMYGVPAQDGMPPPRGAGYMWGQQLGAAGGFPPQAAMWGHPAAYDAFVSWYAQHYGGAGAPPSREDLSPDGTQGASNRGTINSDSNKSSDEGRADGNNGASEPSTTANKAGKHWWKDPVEVFGAAAIAPAMPSRMSPKEDKIECDDEKSSAHISKGPVKLSMKSGKRTSPMQKARPGRSKKAKHCSGNASSSICSDGSASAPCE</sequence>
<gene>
    <name evidence="2" type="ORF">TSPGSL018_11666</name>
    <name evidence="3" type="ORF">TSPGSL018_28083</name>
</gene>
<feature type="compositionally biased region" description="Polar residues" evidence="1">
    <location>
        <begin position="545"/>
        <end position="555"/>
    </location>
</feature>
<feature type="compositionally biased region" description="Low complexity" evidence="1">
    <location>
        <begin position="632"/>
        <end position="651"/>
    </location>
</feature>
<evidence type="ECO:0000313" key="2">
    <source>
        <dbReference type="EMBL" id="JAC67228.1"/>
    </source>
</evidence>
<dbReference type="AlphaFoldDB" id="A0A061RSI5"/>
<dbReference type="EMBL" id="GBEZ01019314">
    <property type="protein sequence ID" value="JAC67228.1"/>
    <property type="molecule type" value="Transcribed_RNA"/>
</dbReference>
<evidence type="ECO:0000256" key="1">
    <source>
        <dbReference type="SAM" id="MobiDB-lite"/>
    </source>
</evidence>
<feature type="compositionally biased region" description="Basic and acidic residues" evidence="1">
    <location>
        <begin position="399"/>
        <end position="416"/>
    </location>
</feature>
<reference evidence="3" key="1">
    <citation type="submission" date="2014-05" db="EMBL/GenBank/DDBJ databases">
        <title>The transcriptome of the halophilic microalga Tetraselmis sp. GSL018 isolated from the Great Salt Lake, Utah.</title>
        <authorList>
            <person name="Jinkerson R.E."/>
            <person name="D'Adamo S."/>
            <person name="Posewitz M.C."/>
        </authorList>
    </citation>
    <scope>NUCLEOTIDE SEQUENCE</scope>
    <source>
        <strain evidence="3">GSL018</strain>
    </source>
</reference>
<proteinExistence type="predicted"/>
<name>A0A061RSI5_9CHLO</name>
<feature type="region of interest" description="Disordered" evidence="1">
    <location>
        <begin position="97"/>
        <end position="147"/>
    </location>
</feature>
<dbReference type="EMBL" id="GBEZ01012152">
    <property type="protein sequence ID" value="JAC73709.1"/>
    <property type="molecule type" value="Transcribed_RNA"/>
</dbReference>
<feature type="region of interest" description="Disordered" evidence="1">
    <location>
        <begin position="506"/>
        <end position="561"/>
    </location>
</feature>
<feature type="compositionally biased region" description="Polar residues" evidence="1">
    <location>
        <begin position="517"/>
        <end position="533"/>
    </location>
</feature>
<organism evidence="3">
    <name type="scientific">Tetraselmis sp. GSL018</name>
    <dbReference type="NCBI Taxonomy" id="582737"/>
    <lineage>
        <taxon>Eukaryota</taxon>
        <taxon>Viridiplantae</taxon>
        <taxon>Chlorophyta</taxon>
        <taxon>core chlorophytes</taxon>
        <taxon>Chlorodendrophyceae</taxon>
        <taxon>Chlorodendrales</taxon>
        <taxon>Chlorodendraceae</taxon>
        <taxon>Tetraselmis</taxon>
    </lineage>
</organism>
<evidence type="ECO:0000313" key="3">
    <source>
        <dbReference type="EMBL" id="JAC73709.1"/>
    </source>
</evidence>
<feature type="region of interest" description="Disordered" evidence="1">
    <location>
        <begin position="574"/>
        <end position="651"/>
    </location>
</feature>
<feature type="compositionally biased region" description="Low complexity" evidence="1">
    <location>
        <begin position="179"/>
        <end position="197"/>
    </location>
</feature>
<accession>A0A061RSI5</accession>
<feature type="region of interest" description="Disordered" evidence="1">
    <location>
        <begin position="386"/>
        <end position="421"/>
    </location>
</feature>